<evidence type="ECO:0000256" key="1">
    <source>
        <dbReference type="ARBA" id="ARBA00004430"/>
    </source>
</evidence>
<dbReference type="FunFam" id="2.30.29.170:FF:000002">
    <property type="entry name" value="EF-hand domain (C-terminal) containing 1"/>
    <property type="match status" value="1"/>
</dbReference>
<evidence type="ECO:0000256" key="3">
    <source>
        <dbReference type="ARBA" id="ARBA00022737"/>
    </source>
</evidence>
<dbReference type="GO" id="GO:0060285">
    <property type="term" value="P:cilium-dependent cell motility"/>
    <property type="evidence" value="ECO:0007669"/>
    <property type="project" value="TreeGrafter"/>
</dbReference>
<dbReference type="InterPro" id="IPR040193">
    <property type="entry name" value="EFHC1/EFHC2/EFHB"/>
</dbReference>
<dbReference type="GO" id="GO:0072686">
    <property type="term" value="C:mitotic spindle"/>
    <property type="evidence" value="ECO:0007669"/>
    <property type="project" value="TreeGrafter"/>
</dbReference>
<dbReference type="FunFam" id="2.30.29.170:FF:000004">
    <property type="entry name" value="EF-hand domain containing 2"/>
    <property type="match status" value="1"/>
</dbReference>
<dbReference type="Pfam" id="PF06565">
    <property type="entry name" value="DM10_dom"/>
    <property type="match status" value="3"/>
</dbReference>
<dbReference type="AlphaFoldDB" id="A0A8J2JMY4"/>
<evidence type="ECO:0000256" key="2">
    <source>
        <dbReference type="ARBA" id="ARBA00022490"/>
    </source>
</evidence>
<accession>A0A8J2JMY4</accession>
<evidence type="ECO:0000256" key="5">
    <source>
        <dbReference type="ARBA" id="ARBA00023273"/>
    </source>
</evidence>
<keyword evidence="2" id="KW-0963">Cytoplasm</keyword>
<dbReference type="GO" id="GO:0007052">
    <property type="term" value="P:mitotic spindle organization"/>
    <property type="evidence" value="ECO:0007669"/>
    <property type="project" value="TreeGrafter"/>
</dbReference>
<dbReference type="PANTHER" id="PTHR12086">
    <property type="entry name" value="EF-HAND DOMAIN C-TERMINAL CONTAINING PROTEIN"/>
    <property type="match status" value="1"/>
</dbReference>
<evidence type="ECO:0000313" key="7">
    <source>
        <dbReference type="EMBL" id="CAG7722699.1"/>
    </source>
</evidence>
<feature type="domain" description="DM10" evidence="6">
    <location>
        <begin position="93"/>
        <end position="198"/>
    </location>
</feature>
<gene>
    <name evidence="7" type="ORF">AFUS01_LOCUS11819</name>
</gene>
<keyword evidence="4" id="KW-0206">Cytoskeleton</keyword>
<proteinExistence type="predicted"/>
<feature type="domain" description="DM10" evidence="6">
    <location>
        <begin position="242"/>
        <end position="360"/>
    </location>
</feature>
<reference evidence="7" key="1">
    <citation type="submission" date="2021-06" db="EMBL/GenBank/DDBJ databases">
        <authorList>
            <person name="Hodson N. C."/>
            <person name="Mongue J. A."/>
            <person name="Jaron S. K."/>
        </authorList>
    </citation>
    <scope>NUCLEOTIDE SEQUENCE</scope>
</reference>
<keyword evidence="3" id="KW-0677">Repeat</keyword>
<comment type="caution">
    <text evidence="7">The sequence shown here is derived from an EMBL/GenBank/DDBJ whole genome shotgun (WGS) entry which is preliminary data.</text>
</comment>
<organism evidence="7 8">
    <name type="scientific">Allacma fusca</name>
    <dbReference type="NCBI Taxonomy" id="39272"/>
    <lineage>
        <taxon>Eukaryota</taxon>
        <taxon>Metazoa</taxon>
        <taxon>Ecdysozoa</taxon>
        <taxon>Arthropoda</taxon>
        <taxon>Hexapoda</taxon>
        <taxon>Collembola</taxon>
        <taxon>Symphypleona</taxon>
        <taxon>Sminthuridae</taxon>
        <taxon>Allacma</taxon>
    </lineage>
</organism>
<dbReference type="GO" id="GO:0005930">
    <property type="term" value="C:axoneme"/>
    <property type="evidence" value="ECO:0007669"/>
    <property type="project" value="UniProtKB-SubCell"/>
</dbReference>
<feature type="domain" description="DM10" evidence="6">
    <location>
        <begin position="417"/>
        <end position="521"/>
    </location>
</feature>
<keyword evidence="5" id="KW-0966">Cell projection</keyword>
<name>A0A8J2JMY4_9HEXA</name>
<evidence type="ECO:0000256" key="4">
    <source>
        <dbReference type="ARBA" id="ARBA00023212"/>
    </source>
</evidence>
<dbReference type="SMART" id="SM00676">
    <property type="entry name" value="DM10"/>
    <property type="match status" value="3"/>
</dbReference>
<dbReference type="FunFam" id="2.30.29.170:FF:000001">
    <property type="entry name" value="EF-hand domain containing 1"/>
    <property type="match status" value="1"/>
</dbReference>
<dbReference type="EMBL" id="CAJVCH010091715">
    <property type="protein sequence ID" value="CAG7722699.1"/>
    <property type="molecule type" value="Genomic_DNA"/>
</dbReference>
<evidence type="ECO:0000259" key="6">
    <source>
        <dbReference type="PROSITE" id="PS51336"/>
    </source>
</evidence>
<dbReference type="Proteomes" id="UP000708208">
    <property type="component" value="Unassembled WGS sequence"/>
</dbReference>
<dbReference type="PROSITE" id="PS51336">
    <property type="entry name" value="DM10"/>
    <property type="match status" value="3"/>
</dbReference>
<dbReference type="GO" id="GO:0043014">
    <property type="term" value="F:alpha-tubulin binding"/>
    <property type="evidence" value="ECO:0007669"/>
    <property type="project" value="TreeGrafter"/>
</dbReference>
<dbReference type="GO" id="GO:0000281">
    <property type="term" value="P:mitotic cytokinesis"/>
    <property type="evidence" value="ECO:0007669"/>
    <property type="project" value="TreeGrafter"/>
</dbReference>
<sequence>MCSTGFDQSCTVPGCSHVDHNWCDYRRNHHFEFVNGYRFPKEEGIGPGNLPIPEHCRSVKDLMEMLDYDPVMTFGEPREPPPPPVVPNFVALAKKVLRFLAYYKENVNDSSQEIYRVRPVEIFYYLEDDSIMVEEPKVENSGLMQGKFLRRHRIPKNDVGEIYHWKDLNLACDIMFYGRSFRICDCDTFTADFYESEGIILNCPEVIPKDPYIDQRILSLQRKPHAPKNICNDIRYKFLQYGNKALKFCCVWDDREASYGRLRKMELTYYLSDDMVEVRELLEPNCGHDPLLLHKTKLPKDWKDLPTDFPSAYMEPTVRDRVEYYKAKDFYIGANIIVFGRRFLIYDMDDHTKQFYRENFNYSDFTPICVETKVPSPPKISPPPWNGWGTPEDSLASWLHVTPVRPKFDEVKCMVLNLKVLKFGAILDSTKPEDLGREFVITCRLQDDKIGVHEVPVRNSGWPGGKFLDYLRITKPGSSNDYPEYYGPWDLYIGAMLDFYGHRFVIKCAHPFVLEFINTNPCCFPEHVKQNIREYFEQQKQQNCCDRPKTCDPGPPVCEQPIGEGFFEHLGLGRKIVVKKLPPLEENPYPFPCCYEWDSFPQDPCLNPSAGSPDSFEQTNCNSVCTPTQYCPDSIMQNPVICEEPQCINPEEYYALKEHRFDFYNVPEDPSKWKTLDHSTDRCPCPPVPGRPKNGMLTQAPFTFGSCMNCFPLIFTFSVLNYFASSLPVYRHAWRGSFAGSDSSSTSEELGSSSRADLYEGAFFTENLNEGVT</sequence>
<protein>
    <recommendedName>
        <fullName evidence="6">DM10 domain-containing protein</fullName>
    </recommendedName>
</protein>
<dbReference type="PANTHER" id="PTHR12086:SF9">
    <property type="entry name" value="EF-HAND DOMAIN-CONTAINING PROTEIN 1"/>
    <property type="match status" value="1"/>
</dbReference>
<evidence type="ECO:0000313" key="8">
    <source>
        <dbReference type="Proteomes" id="UP000708208"/>
    </source>
</evidence>
<dbReference type="InterPro" id="IPR006602">
    <property type="entry name" value="DM10_dom"/>
</dbReference>
<dbReference type="OrthoDB" id="10255210at2759"/>
<keyword evidence="8" id="KW-1185">Reference proteome</keyword>
<comment type="subcellular location">
    <subcellularLocation>
        <location evidence="1">Cytoplasm</location>
        <location evidence="1">Cytoskeleton</location>
        <location evidence="1">Cilium axoneme</location>
    </subcellularLocation>
</comment>